<name>A0A2M9WE97_9GAMM</name>
<dbReference type="EMBL" id="PIQI01000012">
    <property type="protein sequence ID" value="PJZ05871.1"/>
    <property type="molecule type" value="Genomic_DNA"/>
</dbReference>
<evidence type="ECO:0000313" key="3">
    <source>
        <dbReference type="Proteomes" id="UP000232062"/>
    </source>
</evidence>
<evidence type="ECO:0000313" key="2">
    <source>
        <dbReference type="EMBL" id="PJZ05871.1"/>
    </source>
</evidence>
<feature type="region of interest" description="Disordered" evidence="1">
    <location>
        <begin position="62"/>
        <end position="105"/>
    </location>
</feature>
<proteinExistence type="predicted"/>
<keyword evidence="3" id="KW-1185">Reference proteome</keyword>
<gene>
    <name evidence="2" type="ORF">PRCB_09095</name>
</gene>
<dbReference type="Proteomes" id="UP000232062">
    <property type="component" value="Unassembled WGS sequence"/>
</dbReference>
<reference evidence="2 3" key="1">
    <citation type="submission" date="2017-11" db="EMBL/GenBank/DDBJ databases">
        <title>The genome sequence of Pantoea rodasii DSM 26611.</title>
        <authorList>
            <person name="Gao J."/>
            <person name="Mao X."/>
            <person name="Sun J."/>
        </authorList>
    </citation>
    <scope>NUCLEOTIDE SEQUENCE [LARGE SCALE GENOMIC DNA]</scope>
    <source>
        <strain evidence="2 3">DSM 26611</strain>
    </source>
</reference>
<dbReference type="AlphaFoldDB" id="A0A2M9WE97"/>
<protein>
    <submittedName>
        <fullName evidence="2">Uncharacterized protein</fullName>
    </submittedName>
</protein>
<comment type="caution">
    <text evidence="2">The sequence shown here is derived from an EMBL/GenBank/DDBJ whole genome shotgun (WGS) entry which is preliminary data.</text>
</comment>
<feature type="compositionally biased region" description="Basic residues" evidence="1">
    <location>
        <begin position="96"/>
        <end position="105"/>
    </location>
</feature>
<organism evidence="2 3">
    <name type="scientific">Pantoea rodasii</name>
    <dbReference type="NCBI Taxonomy" id="1076549"/>
    <lineage>
        <taxon>Bacteria</taxon>
        <taxon>Pseudomonadati</taxon>
        <taxon>Pseudomonadota</taxon>
        <taxon>Gammaproteobacteria</taxon>
        <taxon>Enterobacterales</taxon>
        <taxon>Erwiniaceae</taxon>
        <taxon>Pantoea</taxon>
    </lineage>
</organism>
<accession>A0A2M9WE97</accession>
<sequence length="105" mass="11325">MMHIRLDVFASLLRVRPGALVHAVRTGGELDGMALPARRRGRGGAVMFNLAEATAFATRWHARQPGTRPRPPCAPVGLKAGGQSRYEPAPVEKSVTAHHTHQAKS</sequence>
<evidence type="ECO:0000256" key="1">
    <source>
        <dbReference type="SAM" id="MobiDB-lite"/>
    </source>
</evidence>